<keyword evidence="2" id="KW-1185">Reference proteome</keyword>
<organism evidence="1 2">
    <name type="scientific">Paraburkholderia aspalathi</name>
    <dbReference type="NCBI Taxonomy" id="1324617"/>
    <lineage>
        <taxon>Bacteria</taxon>
        <taxon>Pseudomonadati</taxon>
        <taxon>Pseudomonadota</taxon>
        <taxon>Betaproteobacteria</taxon>
        <taxon>Burkholderiales</taxon>
        <taxon>Burkholderiaceae</taxon>
        <taxon>Paraburkholderia</taxon>
    </lineage>
</organism>
<evidence type="ECO:0000313" key="2">
    <source>
        <dbReference type="Proteomes" id="UP000674425"/>
    </source>
</evidence>
<protein>
    <recommendedName>
        <fullName evidence="3">Transposase</fullName>
    </recommendedName>
</protein>
<accession>A0ABM8T900</accession>
<evidence type="ECO:0008006" key="3">
    <source>
        <dbReference type="Google" id="ProtNLM"/>
    </source>
</evidence>
<evidence type="ECO:0000313" key="1">
    <source>
        <dbReference type="EMBL" id="CAE6870031.1"/>
    </source>
</evidence>
<comment type="caution">
    <text evidence="1">The sequence shown here is derived from an EMBL/GenBank/DDBJ whole genome shotgun (WGS) entry which is preliminary data.</text>
</comment>
<sequence>MANATLIGIDLGKHCFFLHAQELVDASCGAGRHRAASCTPRLSIAPPARLPCVAGGVKPLKDGVAKLSKALNNKGAVWPPRGCWDVQRVRQNGGSSRTWVSQ</sequence>
<dbReference type="EMBL" id="CAJNAU010000252">
    <property type="protein sequence ID" value="CAE6870031.1"/>
    <property type="molecule type" value="Genomic_DNA"/>
</dbReference>
<reference evidence="1 2" key="1">
    <citation type="submission" date="2021-02" db="EMBL/GenBank/DDBJ databases">
        <authorList>
            <person name="Vanwijnsberghe S."/>
        </authorList>
    </citation>
    <scope>NUCLEOTIDE SEQUENCE [LARGE SCALE GENOMIC DNA]</scope>
    <source>
        <strain evidence="1 2">R-69658</strain>
    </source>
</reference>
<gene>
    <name evidence="1" type="ORF">R69658_08097</name>
</gene>
<proteinExistence type="predicted"/>
<name>A0ABM8T900_9BURK</name>
<dbReference type="Proteomes" id="UP000674425">
    <property type="component" value="Unassembled WGS sequence"/>
</dbReference>